<feature type="region of interest" description="Disordered" evidence="1">
    <location>
        <begin position="113"/>
        <end position="142"/>
    </location>
</feature>
<dbReference type="Proteomes" id="UP001383192">
    <property type="component" value="Unassembled WGS sequence"/>
</dbReference>
<reference evidence="3 4" key="1">
    <citation type="submission" date="2024-01" db="EMBL/GenBank/DDBJ databases">
        <title>A draft genome for a cacao thread blight-causing isolate of Paramarasmius palmivorus.</title>
        <authorList>
            <person name="Baruah I.K."/>
            <person name="Bukari Y."/>
            <person name="Amoako-Attah I."/>
            <person name="Meinhardt L.W."/>
            <person name="Bailey B.A."/>
            <person name="Cohen S.P."/>
        </authorList>
    </citation>
    <scope>NUCLEOTIDE SEQUENCE [LARGE SCALE GENOMIC DNA]</scope>
    <source>
        <strain evidence="3 4">GH-12</strain>
    </source>
</reference>
<keyword evidence="2" id="KW-0732">Signal</keyword>
<organism evidence="3 4">
    <name type="scientific">Paramarasmius palmivorus</name>
    <dbReference type="NCBI Taxonomy" id="297713"/>
    <lineage>
        <taxon>Eukaryota</taxon>
        <taxon>Fungi</taxon>
        <taxon>Dikarya</taxon>
        <taxon>Basidiomycota</taxon>
        <taxon>Agaricomycotina</taxon>
        <taxon>Agaricomycetes</taxon>
        <taxon>Agaricomycetidae</taxon>
        <taxon>Agaricales</taxon>
        <taxon>Marasmiineae</taxon>
        <taxon>Marasmiaceae</taxon>
        <taxon>Paramarasmius</taxon>
    </lineage>
</organism>
<feature type="signal peptide" evidence="2">
    <location>
        <begin position="1"/>
        <end position="18"/>
    </location>
</feature>
<keyword evidence="4" id="KW-1185">Reference proteome</keyword>
<gene>
    <name evidence="3" type="ORF">VNI00_016138</name>
</gene>
<evidence type="ECO:0000256" key="1">
    <source>
        <dbReference type="SAM" id="MobiDB-lite"/>
    </source>
</evidence>
<proteinExistence type="predicted"/>
<dbReference type="EMBL" id="JAYKXP010000118">
    <property type="protein sequence ID" value="KAK7024634.1"/>
    <property type="molecule type" value="Genomic_DNA"/>
</dbReference>
<evidence type="ECO:0000313" key="4">
    <source>
        <dbReference type="Proteomes" id="UP001383192"/>
    </source>
</evidence>
<feature type="chain" id="PRO_5043541648" evidence="2">
    <location>
        <begin position="19"/>
        <end position="142"/>
    </location>
</feature>
<evidence type="ECO:0000313" key="3">
    <source>
        <dbReference type="EMBL" id="KAK7024634.1"/>
    </source>
</evidence>
<name>A0AAW0BDU5_9AGAR</name>
<dbReference type="AlphaFoldDB" id="A0AAW0BDU5"/>
<sequence>MNHIPTLILLASLDISAAITVEFPQNMIAGENTLFTWTRRQRDPQSFYITYENQNRDGSKTEQTNIDSNSALKGTGSVIFTNVGNFQIDVFDEQDVTASDILYSLTLPVFSNSASSAESPTLSNPPTDPATPSQLEAESTEM</sequence>
<protein>
    <submittedName>
        <fullName evidence="3">Uncharacterized protein</fullName>
    </submittedName>
</protein>
<evidence type="ECO:0000256" key="2">
    <source>
        <dbReference type="SAM" id="SignalP"/>
    </source>
</evidence>
<accession>A0AAW0BDU5</accession>
<comment type="caution">
    <text evidence="3">The sequence shown here is derived from an EMBL/GenBank/DDBJ whole genome shotgun (WGS) entry which is preliminary data.</text>
</comment>